<dbReference type="AlphaFoldDB" id="A0A0D0DK49"/>
<reference evidence="6" key="2">
    <citation type="submission" date="2015-01" db="EMBL/GenBank/DDBJ databases">
        <title>Evolutionary Origins and Diversification of the Mycorrhizal Mutualists.</title>
        <authorList>
            <consortium name="DOE Joint Genome Institute"/>
            <consortium name="Mycorrhizal Genomics Consortium"/>
            <person name="Kohler A."/>
            <person name="Kuo A."/>
            <person name="Nagy L.G."/>
            <person name="Floudas D."/>
            <person name="Copeland A."/>
            <person name="Barry K.W."/>
            <person name="Cichocki N."/>
            <person name="Veneault-Fourrey C."/>
            <person name="LaButti K."/>
            <person name="Lindquist E.A."/>
            <person name="Lipzen A."/>
            <person name="Lundell T."/>
            <person name="Morin E."/>
            <person name="Murat C."/>
            <person name="Riley R."/>
            <person name="Ohm R."/>
            <person name="Sun H."/>
            <person name="Tunlid A."/>
            <person name="Henrissat B."/>
            <person name="Grigoriev I.V."/>
            <person name="Hibbett D.S."/>
            <person name="Martin F."/>
        </authorList>
    </citation>
    <scope>NUCLEOTIDE SEQUENCE [LARGE SCALE GENOMIC DNA]</scope>
    <source>
        <strain evidence="6">Ve08.2h10</strain>
    </source>
</reference>
<dbReference type="OrthoDB" id="20681at2759"/>
<dbReference type="HOGENOM" id="CLU_074390_1_2_1"/>
<dbReference type="CDD" id="cd05125">
    <property type="entry name" value="Mth938_2P1-like"/>
    <property type="match status" value="1"/>
</dbReference>
<keyword evidence="3" id="KW-0496">Mitochondrion</keyword>
<comment type="similarity">
    <text evidence="4">Belongs to the NDUFAF3 family.</text>
</comment>
<evidence type="ECO:0000256" key="3">
    <source>
        <dbReference type="ARBA" id="ARBA00023128"/>
    </source>
</evidence>
<evidence type="ECO:0000313" key="5">
    <source>
        <dbReference type="EMBL" id="KIK82049.1"/>
    </source>
</evidence>
<organism evidence="5 6">
    <name type="scientific">Paxillus rubicundulus Ve08.2h10</name>
    <dbReference type="NCBI Taxonomy" id="930991"/>
    <lineage>
        <taxon>Eukaryota</taxon>
        <taxon>Fungi</taxon>
        <taxon>Dikarya</taxon>
        <taxon>Basidiomycota</taxon>
        <taxon>Agaricomycotina</taxon>
        <taxon>Agaricomycetes</taxon>
        <taxon>Agaricomycetidae</taxon>
        <taxon>Boletales</taxon>
        <taxon>Paxilineae</taxon>
        <taxon>Paxillaceae</taxon>
        <taxon>Paxillus</taxon>
    </lineage>
</organism>
<dbReference type="GO" id="GO:0005743">
    <property type="term" value="C:mitochondrial inner membrane"/>
    <property type="evidence" value="ECO:0007669"/>
    <property type="project" value="TreeGrafter"/>
</dbReference>
<gene>
    <name evidence="5" type="ORF">PAXRUDRAFT_154666</name>
</gene>
<dbReference type="Proteomes" id="UP000054538">
    <property type="component" value="Unassembled WGS sequence"/>
</dbReference>
<dbReference type="PANTHER" id="PTHR21192:SF2">
    <property type="entry name" value="NADH DEHYDROGENASE [UBIQUINONE] 1 ALPHA SUBCOMPLEX ASSEMBLY FACTOR 3"/>
    <property type="match status" value="1"/>
</dbReference>
<dbReference type="GO" id="GO:0032981">
    <property type="term" value="P:mitochondrial respiratory chain complex I assembly"/>
    <property type="evidence" value="ECO:0007669"/>
    <property type="project" value="InterPro"/>
</dbReference>
<reference evidence="5 6" key="1">
    <citation type="submission" date="2014-04" db="EMBL/GenBank/DDBJ databases">
        <authorList>
            <consortium name="DOE Joint Genome Institute"/>
            <person name="Kuo A."/>
            <person name="Kohler A."/>
            <person name="Jargeat P."/>
            <person name="Nagy L.G."/>
            <person name="Floudas D."/>
            <person name="Copeland A."/>
            <person name="Barry K.W."/>
            <person name="Cichocki N."/>
            <person name="Veneault-Fourrey C."/>
            <person name="LaButti K."/>
            <person name="Lindquist E.A."/>
            <person name="Lipzen A."/>
            <person name="Lundell T."/>
            <person name="Morin E."/>
            <person name="Murat C."/>
            <person name="Sun H."/>
            <person name="Tunlid A."/>
            <person name="Henrissat B."/>
            <person name="Grigoriev I.V."/>
            <person name="Hibbett D.S."/>
            <person name="Martin F."/>
            <person name="Nordberg H.P."/>
            <person name="Cantor M.N."/>
            <person name="Hua S.X."/>
        </authorList>
    </citation>
    <scope>NUCLEOTIDE SEQUENCE [LARGE SCALE GENOMIC DNA]</scope>
    <source>
        <strain evidence="5 6">Ve08.2h10</strain>
    </source>
</reference>
<dbReference type="STRING" id="930991.A0A0D0DK49"/>
<dbReference type="Gene3D" id="3.40.1230.10">
    <property type="entry name" value="MTH938-like"/>
    <property type="match status" value="1"/>
</dbReference>
<dbReference type="InterPro" id="IPR034095">
    <property type="entry name" value="NDUF3"/>
</dbReference>
<evidence type="ECO:0000256" key="1">
    <source>
        <dbReference type="ARBA" id="ARBA00004173"/>
    </source>
</evidence>
<accession>A0A0D0DK49</accession>
<dbReference type="InParanoid" id="A0A0D0DK49"/>
<proteinExistence type="inferred from homology"/>
<name>A0A0D0DK49_9AGAM</name>
<sequence>MNSPTVLRALRHPCRCPHKFFHTYPSFSATKLSAQLRPLQLARPIHSTHPLRSPDSPTALTNILASDVPPPVQVSSVGPAGIKLADGLLLEAPVVFLEGKVFLWDVPGLVMGKGGMSDWQGWKREHWAIFEVVVPKPEILIFGTGTRMELVPSSIRAYMKEFGIQMDVMDTKNASSTYNLLAEEGRRVAAALLPIVPKKWARKEGL</sequence>
<comment type="subcellular location">
    <subcellularLocation>
        <location evidence="1">Mitochondrion</location>
    </subcellularLocation>
</comment>
<dbReference type="PANTHER" id="PTHR21192">
    <property type="entry name" value="NUCLEAR PROTEIN E3-3"/>
    <property type="match status" value="1"/>
</dbReference>
<evidence type="ECO:0000256" key="2">
    <source>
        <dbReference type="ARBA" id="ARBA00021776"/>
    </source>
</evidence>
<protein>
    <recommendedName>
        <fullName evidence="2">NADH dehydrogenase [ubiquinone] 1 alpha subcomplex assembly factor 3</fullName>
    </recommendedName>
</protein>
<dbReference type="SUPFAM" id="SSF64076">
    <property type="entry name" value="MTH938-like"/>
    <property type="match status" value="1"/>
</dbReference>
<dbReference type="Pfam" id="PF04430">
    <property type="entry name" value="DUF498"/>
    <property type="match status" value="1"/>
</dbReference>
<dbReference type="InterPro" id="IPR036748">
    <property type="entry name" value="MTH938-like_sf"/>
</dbReference>
<dbReference type="EMBL" id="KN825687">
    <property type="protein sequence ID" value="KIK82049.1"/>
    <property type="molecule type" value="Genomic_DNA"/>
</dbReference>
<evidence type="ECO:0000313" key="6">
    <source>
        <dbReference type="Proteomes" id="UP000054538"/>
    </source>
</evidence>
<dbReference type="InterPro" id="IPR007523">
    <property type="entry name" value="NDUFAF3/AAMDC"/>
</dbReference>
<keyword evidence="6" id="KW-1185">Reference proteome</keyword>
<evidence type="ECO:0000256" key="4">
    <source>
        <dbReference type="ARBA" id="ARBA00049984"/>
    </source>
</evidence>